<feature type="transmembrane region" description="Helical" evidence="7">
    <location>
        <begin position="26"/>
        <end position="48"/>
    </location>
</feature>
<dbReference type="Gene3D" id="1.25.40.600">
    <property type="match status" value="1"/>
</dbReference>
<evidence type="ECO:0000313" key="8">
    <source>
        <dbReference type="EMBL" id="CBH96740.1"/>
    </source>
</evidence>
<evidence type="ECO:0000256" key="3">
    <source>
        <dbReference type="ARBA" id="ARBA00022475"/>
    </source>
</evidence>
<dbReference type="GO" id="GO:0005886">
    <property type="term" value="C:plasma membrane"/>
    <property type="evidence" value="ECO:0007669"/>
    <property type="project" value="UniProtKB-SubCell"/>
</dbReference>
<protein>
    <submittedName>
        <fullName evidence="8">Putative transporter protein, AmiS/UreI family</fullName>
    </submittedName>
</protein>
<feature type="transmembrane region" description="Helical" evidence="7">
    <location>
        <begin position="170"/>
        <end position="191"/>
    </location>
</feature>
<keyword evidence="3" id="KW-1003">Cell membrane</keyword>
<feature type="transmembrane region" description="Helical" evidence="7">
    <location>
        <begin position="112"/>
        <end position="133"/>
    </location>
</feature>
<accession>E6PP88</accession>
<keyword evidence="6 7" id="KW-0472">Membrane</keyword>
<comment type="subcellular location">
    <subcellularLocation>
        <location evidence="1">Cell membrane</location>
        <topology evidence="1">Multi-pass membrane protein</topology>
    </subcellularLocation>
</comment>
<dbReference type="InterPro" id="IPR038523">
    <property type="entry name" value="AmiSUreI_transpt_sf"/>
</dbReference>
<keyword evidence="4 7" id="KW-0812">Transmembrane</keyword>
<feature type="transmembrane region" description="Helical" evidence="7">
    <location>
        <begin position="55"/>
        <end position="75"/>
    </location>
</feature>
<organism evidence="8">
    <name type="scientific">mine drainage metagenome</name>
    <dbReference type="NCBI Taxonomy" id="410659"/>
    <lineage>
        <taxon>unclassified sequences</taxon>
        <taxon>metagenomes</taxon>
        <taxon>ecological metagenomes</taxon>
    </lineage>
</organism>
<keyword evidence="2" id="KW-0813">Transport</keyword>
<evidence type="ECO:0000256" key="7">
    <source>
        <dbReference type="SAM" id="Phobius"/>
    </source>
</evidence>
<feature type="transmembrane region" description="Helical" evidence="7">
    <location>
        <begin position="139"/>
        <end position="163"/>
    </location>
</feature>
<gene>
    <name evidence="8" type="ORF">CARN2_2456</name>
</gene>
<feature type="transmembrane region" description="Helical" evidence="7">
    <location>
        <begin position="81"/>
        <end position="100"/>
    </location>
</feature>
<evidence type="ECO:0000256" key="5">
    <source>
        <dbReference type="ARBA" id="ARBA00022989"/>
    </source>
</evidence>
<keyword evidence="5 7" id="KW-1133">Transmembrane helix</keyword>
<proteinExistence type="predicted"/>
<reference evidence="8" key="1">
    <citation type="submission" date="2009-10" db="EMBL/GenBank/DDBJ databases">
        <title>Diversity of trophic interactions inside an arsenic-rich microbial ecosystem.</title>
        <authorList>
            <person name="Bertin P.N."/>
            <person name="Heinrich-Salmeron A."/>
            <person name="Pelletier E."/>
            <person name="Goulhen-Chollet F."/>
            <person name="Arsene-Ploetze F."/>
            <person name="Gallien S."/>
            <person name="Calteau A."/>
            <person name="Vallenet D."/>
            <person name="Casiot C."/>
            <person name="Chane-Woon-Ming B."/>
            <person name="Giloteaux L."/>
            <person name="Barakat M."/>
            <person name="Bonnefoy V."/>
            <person name="Bruneel O."/>
            <person name="Chandler M."/>
            <person name="Cleiss J."/>
            <person name="Duran R."/>
            <person name="Elbaz-Poulichet F."/>
            <person name="Fonknechten N."/>
            <person name="Lauga B."/>
            <person name="Mornico D."/>
            <person name="Ortet P."/>
            <person name="Schaeffer C."/>
            <person name="Siguier P."/>
            <person name="Alexander Thil Smith A."/>
            <person name="Van Dorsselaer A."/>
            <person name="Weissenbach J."/>
            <person name="Medigue C."/>
            <person name="Le Paslier D."/>
        </authorList>
    </citation>
    <scope>NUCLEOTIDE SEQUENCE</scope>
</reference>
<evidence type="ECO:0000256" key="6">
    <source>
        <dbReference type="ARBA" id="ARBA00023136"/>
    </source>
</evidence>
<dbReference type="CDD" id="cd13747">
    <property type="entry name" value="UreI_AmiS_like_1"/>
    <property type="match status" value="1"/>
</dbReference>
<dbReference type="EMBL" id="CABM01000031">
    <property type="protein sequence ID" value="CBH96740.1"/>
    <property type="molecule type" value="Genomic_DNA"/>
</dbReference>
<evidence type="ECO:0000256" key="2">
    <source>
        <dbReference type="ARBA" id="ARBA00022448"/>
    </source>
</evidence>
<dbReference type="AlphaFoldDB" id="E6PP88"/>
<comment type="caution">
    <text evidence="8">The sequence shown here is derived from an EMBL/GenBank/DDBJ whole genome shotgun (WGS) entry which is preliminary data.</text>
</comment>
<evidence type="ECO:0000256" key="1">
    <source>
        <dbReference type="ARBA" id="ARBA00004651"/>
    </source>
</evidence>
<dbReference type="InterPro" id="IPR003211">
    <property type="entry name" value="AmiSUreI_transpt"/>
</dbReference>
<evidence type="ECO:0000256" key="4">
    <source>
        <dbReference type="ARBA" id="ARBA00022692"/>
    </source>
</evidence>
<sequence length="196" mass="21336">MPRMRPGPFGSGRARNDSITDGECTMLLGLALFYVGAVLCLNGLWLLGRIGDNEIAVIDIFVGGITLLVSLYLAFGPGADLASIKGAALTLLFTFTYFWVAVNRYNGADGRGLGWFCLFVAITAVPVTIQTLLSATTTWGFWFGLCWGAWGFLWLLFFILLVMKKPIGKFVGTVTVIEGILTGWLPGYLLLTGFFK</sequence>
<name>E6PP88_9ZZZZ</name>
<dbReference type="Pfam" id="PF02293">
    <property type="entry name" value="AmiS_UreI"/>
    <property type="match status" value="1"/>
</dbReference>